<evidence type="ECO:0000313" key="2">
    <source>
        <dbReference type="Proteomes" id="UP000075683"/>
    </source>
</evidence>
<protein>
    <submittedName>
        <fullName evidence="1">Uncharacterized protein</fullName>
    </submittedName>
</protein>
<proteinExistence type="predicted"/>
<reference evidence="1 2" key="1">
    <citation type="submission" date="2016-01" db="EMBL/GenBank/DDBJ databases">
        <title>Draft Genome Sequences of Seven Thermophilic Sporeformers Isolated from Foods.</title>
        <authorList>
            <person name="Berendsen E.M."/>
            <person name="Wells-Bennik M.H."/>
            <person name="Krawcyk A.O."/>
            <person name="De Jong A."/>
            <person name="Holsappel S."/>
            <person name="Eijlander R.T."/>
            <person name="Kuipers O.P."/>
        </authorList>
    </citation>
    <scope>NUCLEOTIDE SEQUENCE [LARGE SCALE GENOMIC DNA]</scope>
    <source>
        <strain evidence="1 2">B4135</strain>
    </source>
</reference>
<dbReference type="EMBL" id="LQYT01000088">
    <property type="protein sequence ID" value="KYD12993.1"/>
    <property type="molecule type" value="Genomic_DNA"/>
</dbReference>
<evidence type="ECO:0000313" key="1">
    <source>
        <dbReference type="EMBL" id="KYD12993.1"/>
    </source>
</evidence>
<organism evidence="1 2">
    <name type="scientific">Caldibacillus debilis</name>
    <dbReference type="NCBI Taxonomy" id="301148"/>
    <lineage>
        <taxon>Bacteria</taxon>
        <taxon>Bacillati</taxon>
        <taxon>Bacillota</taxon>
        <taxon>Bacilli</taxon>
        <taxon>Bacillales</taxon>
        <taxon>Bacillaceae</taxon>
        <taxon>Caldibacillus</taxon>
    </lineage>
</organism>
<comment type="caution">
    <text evidence="1">The sequence shown here is derived from an EMBL/GenBank/DDBJ whole genome shotgun (WGS) entry which is preliminary data.</text>
</comment>
<gene>
    <name evidence="1" type="ORF">B4135_0679</name>
</gene>
<accession>A0A150LKW5</accession>
<sequence>MKRTGVNTVHQLLKRRLSRAPILLSGRKKPLRPGKGPAKSKKIIGRFRRMENRDFLEDCS</sequence>
<dbReference type="AlphaFoldDB" id="A0A150LKW5"/>
<dbReference type="Proteomes" id="UP000075683">
    <property type="component" value="Unassembled WGS sequence"/>
</dbReference>
<name>A0A150LKW5_9BACI</name>